<gene>
    <name evidence="7" type="ORF">AAF712_010816</name>
</gene>
<feature type="transmembrane region" description="Helical" evidence="6">
    <location>
        <begin position="39"/>
        <end position="60"/>
    </location>
</feature>
<dbReference type="Proteomes" id="UP001437256">
    <property type="component" value="Unassembled WGS sequence"/>
</dbReference>
<accession>A0ABR2ZME1</accession>
<proteinExistence type="predicted"/>
<evidence type="ECO:0000256" key="6">
    <source>
        <dbReference type="SAM" id="Phobius"/>
    </source>
</evidence>
<dbReference type="SUPFAM" id="SSF103473">
    <property type="entry name" value="MFS general substrate transporter"/>
    <property type="match status" value="1"/>
</dbReference>
<dbReference type="InterPro" id="IPR036259">
    <property type="entry name" value="MFS_trans_sf"/>
</dbReference>
<feature type="transmembrane region" description="Helical" evidence="6">
    <location>
        <begin position="72"/>
        <end position="89"/>
    </location>
</feature>
<evidence type="ECO:0000256" key="4">
    <source>
        <dbReference type="ARBA" id="ARBA00022989"/>
    </source>
</evidence>
<evidence type="ECO:0000256" key="3">
    <source>
        <dbReference type="ARBA" id="ARBA00022692"/>
    </source>
</evidence>
<name>A0ABR2ZME1_9AGAR</name>
<keyword evidence="8" id="KW-1185">Reference proteome</keyword>
<feature type="transmembrane region" description="Helical" evidence="6">
    <location>
        <begin position="6"/>
        <end position="27"/>
    </location>
</feature>
<evidence type="ECO:0000256" key="1">
    <source>
        <dbReference type="ARBA" id="ARBA00004141"/>
    </source>
</evidence>
<keyword evidence="5 6" id="KW-0472">Membrane</keyword>
<dbReference type="PANTHER" id="PTHR43791">
    <property type="entry name" value="PERMEASE-RELATED"/>
    <property type="match status" value="1"/>
</dbReference>
<evidence type="ECO:0000256" key="5">
    <source>
        <dbReference type="ARBA" id="ARBA00023136"/>
    </source>
</evidence>
<organism evidence="7 8">
    <name type="scientific">Marasmius tenuissimus</name>
    <dbReference type="NCBI Taxonomy" id="585030"/>
    <lineage>
        <taxon>Eukaryota</taxon>
        <taxon>Fungi</taxon>
        <taxon>Dikarya</taxon>
        <taxon>Basidiomycota</taxon>
        <taxon>Agaricomycotina</taxon>
        <taxon>Agaricomycetes</taxon>
        <taxon>Agaricomycetidae</taxon>
        <taxon>Agaricales</taxon>
        <taxon>Marasmiineae</taxon>
        <taxon>Marasmiaceae</taxon>
        <taxon>Marasmius</taxon>
    </lineage>
</organism>
<protein>
    <submittedName>
        <fullName evidence="7">Uncharacterized protein</fullName>
    </submittedName>
</protein>
<evidence type="ECO:0000256" key="2">
    <source>
        <dbReference type="ARBA" id="ARBA00022448"/>
    </source>
</evidence>
<keyword evidence="4 6" id="KW-1133">Transmembrane helix</keyword>
<dbReference type="Gene3D" id="1.20.1250.20">
    <property type="entry name" value="MFS general substrate transporter like domains"/>
    <property type="match status" value="1"/>
</dbReference>
<dbReference type="EMBL" id="JBBXMP010000108">
    <property type="protein sequence ID" value="KAL0062332.1"/>
    <property type="molecule type" value="Genomic_DNA"/>
</dbReference>
<evidence type="ECO:0000313" key="8">
    <source>
        <dbReference type="Proteomes" id="UP001437256"/>
    </source>
</evidence>
<evidence type="ECO:0000313" key="7">
    <source>
        <dbReference type="EMBL" id="KAL0062332.1"/>
    </source>
</evidence>
<keyword evidence="3 6" id="KW-0812">Transmembrane</keyword>
<comment type="subcellular location">
    <subcellularLocation>
        <location evidence="1">Membrane</location>
        <topology evidence="1">Multi-pass membrane protein</topology>
    </subcellularLocation>
</comment>
<keyword evidence="2" id="KW-0813">Transport</keyword>
<reference evidence="7 8" key="1">
    <citation type="submission" date="2024-05" db="EMBL/GenBank/DDBJ databases">
        <title>A draft genome resource for the thread blight pathogen Marasmius tenuissimus strain MS-2.</title>
        <authorList>
            <person name="Yulfo-Soto G.E."/>
            <person name="Baruah I.K."/>
            <person name="Amoako-Attah I."/>
            <person name="Bukari Y."/>
            <person name="Meinhardt L.W."/>
            <person name="Bailey B.A."/>
            <person name="Cohen S.P."/>
        </authorList>
    </citation>
    <scope>NUCLEOTIDE SEQUENCE [LARGE SCALE GENOMIC DNA]</scope>
    <source>
        <strain evidence="7 8">MS-2</strain>
    </source>
</reference>
<dbReference type="PANTHER" id="PTHR43791:SF6">
    <property type="entry name" value="TRANSPORTER, PUTATIVE (AFU_ORTHOLOGUE AFUA_1G16690)-RELATED"/>
    <property type="match status" value="1"/>
</dbReference>
<sequence length="141" mass="15924">MNTAARYISLFFMACGYVSNTMALVWVSNIFPRPPAKRAAAIGIVNGTGNLGNLIGAFTWKEEWGPKYHQSMFISLAALALSTTLSLIVRQMVVRENRRLDEDEKAAMSDANRARVEKAARLEGITFDEAMRRRRGFRYPY</sequence>
<comment type="caution">
    <text evidence="7">The sequence shown here is derived from an EMBL/GenBank/DDBJ whole genome shotgun (WGS) entry which is preliminary data.</text>
</comment>